<dbReference type="RefSeq" id="WP_057754822.1">
    <property type="nucleotide sequence ID" value="NZ_JQBP01000003.1"/>
</dbReference>
<feature type="transmembrane region" description="Helical" evidence="1">
    <location>
        <begin position="20"/>
        <end position="43"/>
    </location>
</feature>
<reference evidence="2 3" key="1">
    <citation type="journal article" date="2015" name="Genome Announc.">
        <title>Expanding the biotechnology potential of lactobacilli through comparative genomics of 213 strains and associated genera.</title>
        <authorList>
            <person name="Sun Z."/>
            <person name="Harris H.M."/>
            <person name="McCann A."/>
            <person name="Guo C."/>
            <person name="Argimon S."/>
            <person name="Zhang W."/>
            <person name="Yang X."/>
            <person name="Jeffery I.B."/>
            <person name="Cooney J.C."/>
            <person name="Kagawa T.F."/>
            <person name="Liu W."/>
            <person name="Song Y."/>
            <person name="Salvetti E."/>
            <person name="Wrobel A."/>
            <person name="Rasinkangas P."/>
            <person name="Parkhill J."/>
            <person name="Rea M.C."/>
            <person name="O'Sullivan O."/>
            <person name="Ritari J."/>
            <person name="Douillard F.P."/>
            <person name="Paul Ross R."/>
            <person name="Yang R."/>
            <person name="Briner A.E."/>
            <person name="Felis G.E."/>
            <person name="de Vos W.M."/>
            <person name="Barrangou R."/>
            <person name="Klaenhammer T.R."/>
            <person name="Caufield P.W."/>
            <person name="Cui Y."/>
            <person name="Zhang H."/>
            <person name="O'Toole P.W."/>
        </authorList>
    </citation>
    <scope>NUCLEOTIDE SEQUENCE [LARGE SCALE GENOMIC DNA]</scope>
    <source>
        <strain evidence="2 3">DSM 20593</strain>
    </source>
</reference>
<dbReference type="AlphaFoldDB" id="A0A0R2JCA4"/>
<feature type="transmembrane region" description="Helical" evidence="1">
    <location>
        <begin position="96"/>
        <end position="116"/>
    </location>
</feature>
<sequence length="403" mass="45829">MKYISREARKQTYQELFSRIIYTLIIIGVFLIGQNIPLLGVQLDDHLNSILPSGSFLALGMTPWMTTLILWRIVYMGDRARYRLVSQQKDHVLRSMLLFLIASLQAVGMLVQLDALKILPITSYRSTTFLTNLCILITGAFLTMWLAQLIMQKGLGGNSILVAITIMQSYWPNFSMFFSKNFHSGWGGFTILILGLLIFIWIIVYLFNSEYHIPYYQVNHAKRLDQFSYLPIRLIPALGLPFMYAVSLFTFTKYIGILLAVLFHNQTLMHMSDNIDIYSATGNLFLLVLIFVISIGFAFFNVDTQKLADDMEKGGDFIENVNTGRATQRYLNRHLLVLAVVGAAISVLITVVPMLLNNIFHMLNAARIGTLGGALLMLMSIYVQGIDQWNAIKQKYQYTLNNL</sequence>
<dbReference type="Gene3D" id="1.10.3370.10">
    <property type="entry name" value="SecY subunit domain"/>
    <property type="match status" value="1"/>
</dbReference>
<feature type="transmembrane region" description="Helical" evidence="1">
    <location>
        <begin position="128"/>
        <end position="147"/>
    </location>
</feature>
<accession>A0A0R2JCA4</accession>
<evidence type="ECO:0000313" key="3">
    <source>
        <dbReference type="Proteomes" id="UP000051655"/>
    </source>
</evidence>
<dbReference type="STRING" id="1616.IV73_GL000691"/>
<dbReference type="Pfam" id="PF00344">
    <property type="entry name" value="SecY"/>
    <property type="match status" value="1"/>
</dbReference>
<keyword evidence="1" id="KW-1133">Transmembrane helix</keyword>
<protein>
    <submittedName>
        <fullName evidence="2">SecY protein</fullName>
    </submittedName>
</protein>
<dbReference type="Proteomes" id="UP000051655">
    <property type="component" value="Unassembled WGS sequence"/>
</dbReference>
<gene>
    <name evidence="2" type="ORF">IV73_GL000691</name>
</gene>
<feature type="transmembrane region" description="Helical" evidence="1">
    <location>
        <begin position="242"/>
        <end position="264"/>
    </location>
</feature>
<feature type="transmembrane region" description="Helical" evidence="1">
    <location>
        <begin position="55"/>
        <end position="75"/>
    </location>
</feature>
<dbReference type="EMBL" id="JQBP01000003">
    <property type="protein sequence ID" value="KRN74937.1"/>
    <property type="molecule type" value="Genomic_DNA"/>
</dbReference>
<keyword evidence="3" id="KW-1185">Reference proteome</keyword>
<name>A0A0R2JCA4_9LACO</name>
<dbReference type="InterPro" id="IPR002208">
    <property type="entry name" value="SecY/SEC61-alpha"/>
</dbReference>
<feature type="transmembrane region" description="Helical" evidence="1">
    <location>
        <begin position="154"/>
        <end position="171"/>
    </location>
</feature>
<feature type="transmembrane region" description="Helical" evidence="1">
    <location>
        <begin position="186"/>
        <end position="207"/>
    </location>
</feature>
<evidence type="ECO:0000313" key="2">
    <source>
        <dbReference type="EMBL" id="KRN74937.1"/>
    </source>
</evidence>
<dbReference type="PIRSF" id="PIRSF004557">
    <property type="entry name" value="SecY"/>
    <property type="match status" value="1"/>
</dbReference>
<feature type="transmembrane region" description="Helical" evidence="1">
    <location>
        <begin position="335"/>
        <end position="356"/>
    </location>
</feature>
<proteinExistence type="predicted"/>
<dbReference type="PATRIC" id="fig|1616.3.peg.711"/>
<feature type="transmembrane region" description="Helical" evidence="1">
    <location>
        <begin position="284"/>
        <end position="302"/>
    </location>
</feature>
<keyword evidence="1" id="KW-0812">Transmembrane</keyword>
<dbReference type="SUPFAM" id="SSF103491">
    <property type="entry name" value="Preprotein translocase SecY subunit"/>
    <property type="match status" value="1"/>
</dbReference>
<comment type="caution">
    <text evidence="2">The sequence shown here is derived from an EMBL/GenBank/DDBJ whole genome shotgun (WGS) entry which is preliminary data.</text>
</comment>
<dbReference type="GO" id="GO:0016020">
    <property type="term" value="C:membrane"/>
    <property type="evidence" value="ECO:0007669"/>
    <property type="project" value="InterPro"/>
</dbReference>
<dbReference type="PRINTS" id="PR00303">
    <property type="entry name" value="SECYTRNLCASE"/>
</dbReference>
<evidence type="ECO:0000256" key="1">
    <source>
        <dbReference type="SAM" id="Phobius"/>
    </source>
</evidence>
<organism evidence="2 3">
    <name type="scientific">Weissella kandleri</name>
    <dbReference type="NCBI Taxonomy" id="1616"/>
    <lineage>
        <taxon>Bacteria</taxon>
        <taxon>Bacillati</taxon>
        <taxon>Bacillota</taxon>
        <taxon>Bacilli</taxon>
        <taxon>Lactobacillales</taxon>
        <taxon>Lactobacillaceae</taxon>
        <taxon>Weissella</taxon>
    </lineage>
</organism>
<feature type="transmembrane region" description="Helical" evidence="1">
    <location>
        <begin position="362"/>
        <end position="383"/>
    </location>
</feature>
<keyword evidence="1" id="KW-0472">Membrane</keyword>
<dbReference type="GO" id="GO:0015031">
    <property type="term" value="P:protein transport"/>
    <property type="evidence" value="ECO:0007669"/>
    <property type="project" value="InterPro"/>
</dbReference>
<dbReference type="InterPro" id="IPR023201">
    <property type="entry name" value="SecY_dom_sf"/>
</dbReference>